<dbReference type="SUPFAM" id="SSF58113">
    <property type="entry name" value="Apolipoprotein A-I"/>
    <property type="match status" value="1"/>
</dbReference>
<gene>
    <name evidence="2" type="ORF">AVEN_61369_1</name>
</gene>
<feature type="non-terminal residue" evidence="2">
    <location>
        <position position="1"/>
    </location>
</feature>
<keyword evidence="1" id="KW-0472">Membrane</keyword>
<feature type="transmembrane region" description="Helical" evidence="1">
    <location>
        <begin position="32"/>
        <end position="52"/>
    </location>
</feature>
<evidence type="ECO:0000313" key="2">
    <source>
        <dbReference type="EMBL" id="GBN56607.1"/>
    </source>
</evidence>
<sequence length="316" mass="36797">DKISILINVGLYVYIRHFPFCIVTVEEAQDIFIMRLAIFLLFCVGLAAAVPLHSSDLDDLDEFMLQSEGGGRIGERLKEHFENIINRIKKAFEDGKGVRGDLWKKAQDIYEKLKNLGVEISDKIKSTFEDLRNKMGKNAPTSSNADISNILDMFKRLKELIKGKLDPEELKAKVEKIFGRGSELAEQIINMLKEKGEKGKNKILDWIDRIIPDKEERSISDVYNKLKEFFKDLQLDLKERFTKFGEWIKEKYEKGMERGKTRAENIKRIAKEFIEDTKVIGKDMAEEAREFFREYKDDLGRLYDEVVEKVRQIVKS</sequence>
<evidence type="ECO:0000313" key="3">
    <source>
        <dbReference type="Proteomes" id="UP000499080"/>
    </source>
</evidence>
<accession>A0A4Y2Q231</accession>
<keyword evidence="3" id="KW-1185">Reference proteome</keyword>
<evidence type="ECO:0000256" key="1">
    <source>
        <dbReference type="SAM" id="Phobius"/>
    </source>
</evidence>
<comment type="caution">
    <text evidence="2">The sequence shown here is derived from an EMBL/GenBank/DDBJ whole genome shotgun (WGS) entry which is preliminary data.</text>
</comment>
<dbReference type="Proteomes" id="UP000499080">
    <property type="component" value="Unassembled WGS sequence"/>
</dbReference>
<protein>
    <recommendedName>
        <fullName evidence="4">Laminin subunit alpha-2</fullName>
    </recommendedName>
</protein>
<proteinExistence type="predicted"/>
<evidence type="ECO:0008006" key="4">
    <source>
        <dbReference type="Google" id="ProtNLM"/>
    </source>
</evidence>
<dbReference type="Gene3D" id="1.20.5.1230">
    <property type="entry name" value="Apolipoprotein A-I"/>
    <property type="match status" value="1"/>
</dbReference>
<dbReference type="EMBL" id="BGPR01012553">
    <property type="protein sequence ID" value="GBN56607.1"/>
    <property type="molecule type" value="Genomic_DNA"/>
</dbReference>
<keyword evidence="1" id="KW-0812">Transmembrane</keyword>
<name>A0A4Y2Q231_ARAVE</name>
<dbReference type="AlphaFoldDB" id="A0A4Y2Q231"/>
<dbReference type="OrthoDB" id="6422267at2759"/>
<reference evidence="2 3" key="1">
    <citation type="journal article" date="2019" name="Sci. Rep.">
        <title>Orb-weaving spider Araneus ventricosus genome elucidates the spidroin gene catalogue.</title>
        <authorList>
            <person name="Kono N."/>
            <person name="Nakamura H."/>
            <person name="Ohtoshi R."/>
            <person name="Moran D.A.P."/>
            <person name="Shinohara A."/>
            <person name="Yoshida Y."/>
            <person name="Fujiwara M."/>
            <person name="Mori M."/>
            <person name="Tomita M."/>
            <person name="Arakawa K."/>
        </authorList>
    </citation>
    <scope>NUCLEOTIDE SEQUENCE [LARGE SCALE GENOMIC DNA]</scope>
</reference>
<organism evidence="2 3">
    <name type="scientific">Araneus ventricosus</name>
    <name type="common">Orbweaver spider</name>
    <name type="synonym">Epeira ventricosa</name>
    <dbReference type="NCBI Taxonomy" id="182803"/>
    <lineage>
        <taxon>Eukaryota</taxon>
        <taxon>Metazoa</taxon>
        <taxon>Ecdysozoa</taxon>
        <taxon>Arthropoda</taxon>
        <taxon>Chelicerata</taxon>
        <taxon>Arachnida</taxon>
        <taxon>Araneae</taxon>
        <taxon>Araneomorphae</taxon>
        <taxon>Entelegynae</taxon>
        <taxon>Araneoidea</taxon>
        <taxon>Araneidae</taxon>
        <taxon>Araneus</taxon>
    </lineage>
</organism>
<feature type="transmembrane region" description="Helical" evidence="1">
    <location>
        <begin position="6"/>
        <end position="25"/>
    </location>
</feature>
<keyword evidence="1" id="KW-1133">Transmembrane helix</keyword>